<proteinExistence type="predicted"/>
<organism evidence="1 2">
    <name type="scientific">Neonectria punicea</name>
    <dbReference type="NCBI Taxonomy" id="979145"/>
    <lineage>
        <taxon>Eukaryota</taxon>
        <taxon>Fungi</taxon>
        <taxon>Dikarya</taxon>
        <taxon>Ascomycota</taxon>
        <taxon>Pezizomycotina</taxon>
        <taxon>Sordariomycetes</taxon>
        <taxon>Hypocreomycetidae</taxon>
        <taxon>Hypocreales</taxon>
        <taxon>Nectriaceae</taxon>
        <taxon>Neonectria</taxon>
    </lineage>
</organism>
<accession>A0ABR1GHE7</accession>
<sequence length="93" mass="10577">MWEAHRILERNADYQCPSCPLVILIGFPDQLDRCAGKDWISATADEYHLLHPDHKGGTSDLSHYEFSILAHVRVFIDLTERVLIDLTGSDDDP</sequence>
<keyword evidence="2" id="KW-1185">Reference proteome</keyword>
<reference evidence="1 2" key="1">
    <citation type="journal article" date="2025" name="Microbiol. Resour. Announc.">
        <title>Draft genome sequences for Neonectria magnoliae and Neonectria punicea, canker pathogens of Liriodendron tulipifera and Acer saccharum in West Virginia.</title>
        <authorList>
            <person name="Petronek H.M."/>
            <person name="Kasson M.T."/>
            <person name="Metheny A.M."/>
            <person name="Stauder C.M."/>
            <person name="Lovett B."/>
            <person name="Lynch S.C."/>
            <person name="Garnas J.R."/>
            <person name="Kasson L.R."/>
            <person name="Stajich J.E."/>
        </authorList>
    </citation>
    <scope>NUCLEOTIDE SEQUENCE [LARGE SCALE GENOMIC DNA]</scope>
    <source>
        <strain evidence="1 2">NRRL 64653</strain>
    </source>
</reference>
<evidence type="ECO:0000313" key="2">
    <source>
        <dbReference type="Proteomes" id="UP001498476"/>
    </source>
</evidence>
<evidence type="ECO:0000313" key="1">
    <source>
        <dbReference type="EMBL" id="KAK7397645.1"/>
    </source>
</evidence>
<gene>
    <name evidence="1" type="ORF">QQX98_012989</name>
</gene>
<dbReference type="EMBL" id="JAZAVJ010000462">
    <property type="protein sequence ID" value="KAK7397645.1"/>
    <property type="molecule type" value="Genomic_DNA"/>
</dbReference>
<comment type="caution">
    <text evidence="1">The sequence shown here is derived from an EMBL/GenBank/DDBJ whole genome shotgun (WGS) entry which is preliminary data.</text>
</comment>
<protein>
    <submittedName>
        <fullName evidence="1">Uncharacterized protein</fullName>
    </submittedName>
</protein>
<dbReference type="Proteomes" id="UP001498476">
    <property type="component" value="Unassembled WGS sequence"/>
</dbReference>
<name>A0ABR1GHE7_9HYPO</name>